<evidence type="ECO:0000313" key="3">
    <source>
        <dbReference type="EMBL" id="MFF1278305.1"/>
    </source>
</evidence>
<dbReference type="PROSITE" id="PS51257">
    <property type="entry name" value="PROKAR_LIPOPROTEIN"/>
    <property type="match status" value="1"/>
</dbReference>
<keyword evidence="2" id="KW-0732">Signal</keyword>
<keyword evidence="4" id="KW-1185">Reference proteome</keyword>
<dbReference type="RefSeq" id="WP_388240771.1">
    <property type="nucleotide sequence ID" value="NZ_JBHVZQ010000053.1"/>
</dbReference>
<feature type="compositionally biased region" description="Basic and acidic residues" evidence="1">
    <location>
        <begin position="122"/>
        <end position="133"/>
    </location>
</feature>
<dbReference type="Proteomes" id="UP001601627">
    <property type="component" value="Unassembled WGS sequence"/>
</dbReference>
<evidence type="ECO:0000313" key="4">
    <source>
        <dbReference type="Proteomes" id="UP001601627"/>
    </source>
</evidence>
<name>A0ABW6QGI6_9ACTN</name>
<comment type="caution">
    <text evidence="3">The sequence shown here is derived from an EMBL/GenBank/DDBJ whole genome shotgun (WGS) entry which is preliminary data.</text>
</comment>
<organism evidence="3 4">
    <name type="scientific">Streptomyces marokkonensis</name>
    <dbReference type="NCBI Taxonomy" id="324855"/>
    <lineage>
        <taxon>Bacteria</taxon>
        <taxon>Bacillati</taxon>
        <taxon>Actinomycetota</taxon>
        <taxon>Actinomycetes</taxon>
        <taxon>Kitasatosporales</taxon>
        <taxon>Streptomycetaceae</taxon>
        <taxon>Streptomyces</taxon>
    </lineage>
</organism>
<feature type="chain" id="PRO_5047109784" description="Lipoprotein" evidence="2">
    <location>
        <begin position="27"/>
        <end position="396"/>
    </location>
</feature>
<protein>
    <recommendedName>
        <fullName evidence="5">Lipoprotein</fullName>
    </recommendedName>
</protein>
<evidence type="ECO:0008006" key="5">
    <source>
        <dbReference type="Google" id="ProtNLM"/>
    </source>
</evidence>
<feature type="region of interest" description="Disordered" evidence="1">
    <location>
        <begin position="122"/>
        <end position="143"/>
    </location>
</feature>
<sequence>MAGRRRVPGASVVALCLLLVSLVSCGGGTAVDGARAEVQSLLDRRAEAVLDRDAAAYARTGTRAGFDNLRAVPLADWSYRVTSLDRTGDSATVSADLSYRVEGHDRAPVVTARSLRLSQDRDGHWSVDSDRPARRSGQQLWDQGTARAVRGERSLVLGVGQPDGRLREYAELADRAVPAVSDAWGPEWPRRVVVLVPESLDGMAGLLGSPASSYRGIAAVTTGATGTDGRAPADRVIVNPDAFALLGDQGRQVVLTHETTHVATRAHTSPATPLWLSEGFADWVGYRGGDRTPAEAAPELARAVSQGEVPDALPGDEDFGFSGDADGLARAYESGWLACRLIAERWGEERLGAFYRAVGAHEDRDGAVEDAMRRVLGTTPEDFTLQWRDYVRTTLH</sequence>
<reference evidence="3 4" key="1">
    <citation type="submission" date="2024-09" db="EMBL/GenBank/DDBJ databases">
        <title>The Natural Products Discovery Center: Release of the First 8490 Sequenced Strains for Exploring Actinobacteria Biosynthetic Diversity.</title>
        <authorList>
            <person name="Kalkreuter E."/>
            <person name="Kautsar S.A."/>
            <person name="Yang D."/>
            <person name="Bader C.D."/>
            <person name="Teijaro C.N."/>
            <person name="Fluegel L."/>
            <person name="Davis C.M."/>
            <person name="Simpson J.R."/>
            <person name="Lauterbach L."/>
            <person name="Steele A.D."/>
            <person name="Gui C."/>
            <person name="Meng S."/>
            <person name="Li G."/>
            <person name="Viehrig K."/>
            <person name="Ye F."/>
            <person name="Su P."/>
            <person name="Kiefer A.F."/>
            <person name="Nichols A."/>
            <person name="Cepeda A.J."/>
            <person name="Yan W."/>
            <person name="Fan B."/>
            <person name="Jiang Y."/>
            <person name="Adhikari A."/>
            <person name="Zheng C.-J."/>
            <person name="Schuster L."/>
            <person name="Cowan T.M."/>
            <person name="Smanski M.J."/>
            <person name="Chevrette M.G."/>
            <person name="De Carvalho L.P.S."/>
            <person name="Shen B."/>
        </authorList>
    </citation>
    <scope>NUCLEOTIDE SEQUENCE [LARGE SCALE GENOMIC DNA]</scope>
    <source>
        <strain evidence="3 4">NPDC058328</strain>
    </source>
</reference>
<accession>A0ABW6QGI6</accession>
<evidence type="ECO:0000256" key="2">
    <source>
        <dbReference type="SAM" id="SignalP"/>
    </source>
</evidence>
<evidence type="ECO:0000256" key="1">
    <source>
        <dbReference type="SAM" id="MobiDB-lite"/>
    </source>
</evidence>
<dbReference type="EMBL" id="JBHVZQ010000053">
    <property type="protein sequence ID" value="MFF1278305.1"/>
    <property type="molecule type" value="Genomic_DNA"/>
</dbReference>
<feature type="signal peptide" evidence="2">
    <location>
        <begin position="1"/>
        <end position="26"/>
    </location>
</feature>
<gene>
    <name evidence="3" type="ORF">ACFVZC_33805</name>
</gene>
<proteinExistence type="predicted"/>